<proteinExistence type="predicted"/>
<evidence type="ECO:0000256" key="1">
    <source>
        <dbReference type="SAM" id="MobiDB-lite"/>
    </source>
</evidence>
<reference evidence="2 3" key="1">
    <citation type="journal article" date="2019" name="Nat. Microbiol.">
        <title>Mediterranean grassland soil C-N compound turnover is dependent on rainfall and depth, and is mediated by genomically divergent microorganisms.</title>
        <authorList>
            <person name="Diamond S."/>
            <person name="Andeer P.F."/>
            <person name="Li Z."/>
            <person name="Crits-Christoph A."/>
            <person name="Burstein D."/>
            <person name="Anantharaman K."/>
            <person name="Lane K.R."/>
            <person name="Thomas B.C."/>
            <person name="Pan C."/>
            <person name="Northen T.R."/>
            <person name="Banfield J.F."/>
        </authorList>
    </citation>
    <scope>NUCLEOTIDE SEQUENCE [LARGE SCALE GENOMIC DNA]</scope>
    <source>
        <strain evidence="2">WS_2</strain>
    </source>
</reference>
<evidence type="ECO:0000313" key="2">
    <source>
        <dbReference type="EMBL" id="TMQ49362.1"/>
    </source>
</evidence>
<accession>A0A538SDC2</accession>
<gene>
    <name evidence="2" type="ORF">E6K72_12350</name>
</gene>
<dbReference type="Proteomes" id="UP000317716">
    <property type="component" value="Unassembled WGS sequence"/>
</dbReference>
<dbReference type="AlphaFoldDB" id="A0A538SDC2"/>
<sequence>MTRIDRLLSLVSLALLESGCAIVSGSPPERYGGGATLTEAAKEAAKDSTEKQRRLEVGDQVPPGWTGTEGGAGMTSAESEALSGSGSGGGGEPTHWVLGAVGGAGSLGGQEFEGFGFGGLDIGAFATDRLRLDLGLLVLSPNLSATSLAGQGLKDEIELAADLSARYYLTPPHTFLGLYPLAGARFGTLFWTYRTPVNVIADGGPKTIQDDYLNYFAMYGGLGVSLAQARHFSTGVNFTTGFRAYGATTFEGFHNTLFPTTGYAQLAAEVTYKF</sequence>
<protein>
    <recommendedName>
        <fullName evidence="4">Outer membrane protein beta-barrel domain-containing protein</fullName>
    </recommendedName>
</protein>
<feature type="compositionally biased region" description="Basic and acidic residues" evidence="1">
    <location>
        <begin position="45"/>
        <end position="57"/>
    </location>
</feature>
<dbReference type="EMBL" id="VBOS01000450">
    <property type="protein sequence ID" value="TMQ49362.1"/>
    <property type="molecule type" value="Genomic_DNA"/>
</dbReference>
<organism evidence="2 3">
    <name type="scientific">Eiseniibacteriota bacterium</name>
    <dbReference type="NCBI Taxonomy" id="2212470"/>
    <lineage>
        <taxon>Bacteria</taxon>
        <taxon>Candidatus Eiseniibacteriota</taxon>
    </lineage>
</organism>
<evidence type="ECO:0000313" key="3">
    <source>
        <dbReference type="Proteomes" id="UP000317716"/>
    </source>
</evidence>
<feature type="region of interest" description="Disordered" evidence="1">
    <location>
        <begin position="45"/>
        <end position="94"/>
    </location>
</feature>
<comment type="caution">
    <text evidence="2">The sequence shown here is derived from an EMBL/GenBank/DDBJ whole genome shotgun (WGS) entry which is preliminary data.</text>
</comment>
<name>A0A538SDC2_UNCEI</name>
<evidence type="ECO:0008006" key="4">
    <source>
        <dbReference type="Google" id="ProtNLM"/>
    </source>
</evidence>